<protein>
    <submittedName>
        <fullName evidence="1">Uncharacterized protein</fullName>
    </submittedName>
</protein>
<accession>G3GWG8</accession>
<dbReference type="EMBL" id="JH000051">
    <property type="protein sequence ID" value="EGV93356.1"/>
    <property type="molecule type" value="Genomic_DNA"/>
</dbReference>
<evidence type="ECO:0000313" key="1">
    <source>
        <dbReference type="EMBL" id="EGV93356.1"/>
    </source>
</evidence>
<sequence length="51" mass="5959">MYHKIALGLRHRHIRGGCQCTMYSATRGNIRFTFFKKVMDEPALGLKINYN</sequence>
<organism evidence="1 2">
    <name type="scientific">Cricetulus griseus</name>
    <name type="common">Chinese hamster</name>
    <name type="synonym">Cricetulus barabensis griseus</name>
    <dbReference type="NCBI Taxonomy" id="10029"/>
    <lineage>
        <taxon>Eukaryota</taxon>
        <taxon>Metazoa</taxon>
        <taxon>Chordata</taxon>
        <taxon>Craniata</taxon>
        <taxon>Vertebrata</taxon>
        <taxon>Euteleostomi</taxon>
        <taxon>Mammalia</taxon>
        <taxon>Eutheria</taxon>
        <taxon>Euarchontoglires</taxon>
        <taxon>Glires</taxon>
        <taxon>Rodentia</taxon>
        <taxon>Myomorpha</taxon>
        <taxon>Muroidea</taxon>
        <taxon>Cricetidae</taxon>
        <taxon>Cricetinae</taxon>
        <taxon>Cricetulus</taxon>
    </lineage>
</organism>
<dbReference type="Proteomes" id="UP000001075">
    <property type="component" value="Unassembled WGS sequence"/>
</dbReference>
<reference evidence="2" key="1">
    <citation type="journal article" date="2011" name="Nat. Biotechnol.">
        <title>The genomic sequence of the Chinese hamster ovary (CHO)-K1 cell line.</title>
        <authorList>
            <person name="Xu X."/>
            <person name="Nagarajan H."/>
            <person name="Lewis N.E."/>
            <person name="Pan S."/>
            <person name="Cai Z."/>
            <person name="Liu X."/>
            <person name="Chen W."/>
            <person name="Xie M."/>
            <person name="Wang W."/>
            <person name="Hammond S."/>
            <person name="Andersen M.R."/>
            <person name="Neff N."/>
            <person name="Passarelli B."/>
            <person name="Koh W."/>
            <person name="Fan H.C."/>
            <person name="Wang J."/>
            <person name="Gui Y."/>
            <person name="Lee K.H."/>
            <person name="Betenbaugh M.J."/>
            <person name="Quake S.R."/>
            <person name="Famili I."/>
            <person name="Palsson B.O."/>
            <person name="Wang J."/>
        </authorList>
    </citation>
    <scope>NUCLEOTIDE SEQUENCE [LARGE SCALE GENOMIC DNA]</scope>
    <source>
        <strain evidence="2">CHO K1 cell line</strain>
    </source>
</reference>
<proteinExistence type="predicted"/>
<dbReference type="InParanoid" id="G3GWG8"/>
<gene>
    <name evidence="1" type="ORF">I79_002092</name>
</gene>
<dbReference type="AlphaFoldDB" id="G3GWG8"/>
<name>G3GWG8_CRIGR</name>
<evidence type="ECO:0000313" key="2">
    <source>
        <dbReference type="Proteomes" id="UP000001075"/>
    </source>
</evidence>